<dbReference type="OrthoDB" id="9769600at2"/>
<accession>A0A0D7F305</accession>
<evidence type="ECO:0000313" key="1">
    <source>
        <dbReference type="EMBL" id="KIZ47236.1"/>
    </source>
</evidence>
<comment type="caution">
    <text evidence="1">The sequence shown here is derived from an EMBL/GenBank/DDBJ whole genome shotgun (WGS) entry which is preliminary data.</text>
</comment>
<proteinExistence type="predicted"/>
<gene>
    <name evidence="1" type="ORF">OO17_05430</name>
</gene>
<sequence length="248" mass="28017">MDNSRQTVVMFSTADWKDRYWTNKQHTAAGLAARGYRVLYVESVGIRRPGINALDLRRIATRLQDGLRPVREVSENIWVLSPLTIPFGHRFGVVGWFNRWQLRSRIKRWLRGRSALRPIIWTYHPYMLDAAADIDPSTLVYHSVDDLGSVPGVDHAAYYAAEARLLAGASHVFVTSRALFEHCVTIAGPRTHYFNNVADIDHFGTAREAGPIPAELDAISRPRLIYVGALSDFKLDFKMIAAIAECRP</sequence>
<organism evidence="1 2">
    <name type="scientific">Rhodopseudomonas palustris</name>
    <dbReference type="NCBI Taxonomy" id="1076"/>
    <lineage>
        <taxon>Bacteria</taxon>
        <taxon>Pseudomonadati</taxon>
        <taxon>Pseudomonadota</taxon>
        <taxon>Alphaproteobacteria</taxon>
        <taxon>Hyphomicrobiales</taxon>
        <taxon>Nitrobacteraceae</taxon>
        <taxon>Rhodopseudomonas</taxon>
    </lineage>
</organism>
<dbReference type="Proteomes" id="UP000032515">
    <property type="component" value="Unassembled WGS sequence"/>
</dbReference>
<dbReference type="AlphaFoldDB" id="A0A0D7F305"/>
<protein>
    <submittedName>
        <fullName evidence="1">Glycosyl transferase family 1</fullName>
    </submittedName>
</protein>
<feature type="non-terminal residue" evidence="1">
    <location>
        <position position="248"/>
    </location>
</feature>
<reference evidence="1 2" key="1">
    <citation type="submission" date="2014-11" db="EMBL/GenBank/DDBJ databases">
        <title>Genomics and ecophysiology of heterotrophic nitrogen fixing bacteria isolated from estuarine surface water.</title>
        <authorList>
            <person name="Bentzon-Tilia M."/>
            <person name="Severin I."/>
            <person name="Hansen L.H."/>
            <person name="Riemann L."/>
        </authorList>
    </citation>
    <scope>NUCLEOTIDE SEQUENCE [LARGE SCALE GENOMIC DNA]</scope>
    <source>
        <strain evidence="1 2">BAL398</strain>
    </source>
</reference>
<keyword evidence="1" id="KW-0808">Transferase</keyword>
<dbReference type="EMBL" id="JXXE01000100">
    <property type="protein sequence ID" value="KIZ47236.1"/>
    <property type="molecule type" value="Genomic_DNA"/>
</dbReference>
<dbReference type="Gene3D" id="3.40.50.11010">
    <property type="match status" value="1"/>
</dbReference>
<dbReference type="PATRIC" id="fig|1076.23.peg.196"/>
<evidence type="ECO:0000313" key="2">
    <source>
        <dbReference type="Proteomes" id="UP000032515"/>
    </source>
</evidence>
<dbReference type="GO" id="GO:0016740">
    <property type="term" value="F:transferase activity"/>
    <property type="evidence" value="ECO:0007669"/>
    <property type="project" value="UniProtKB-KW"/>
</dbReference>
<dbReference type="SUPFAM" id="SSF53756">
    <property type="entry name" value="UDP-Glycosyltransferase/glycogen phosphorylase"/>
    <property type="match status" value="1"/>
</dbReference>
<name>A0A0D7F305_RHOPL</name>